<feature type="active site" description="Charge relay system" evidence="5 6">
    <location>
        <position position="516"/>
    </location>
</feature>
<keyword evidence="2 6" id="KW-0645">Protease</keyword>
<dbReference type="EMBL" id="DS115923">
    <property type="protein sequence ID" value="EAX83460.1"/>
    <property type="molecule type" value="Genomic_DNA"/>
</dbReference>
<gene>
    <name evidence="8" type="ORF">TVAG_079860</name>
</gene>
<dbReference type="PANTHER" id="PTHR43399">
    <property type="entry name" value="SUBTILISIN-RELATED"/>
    <property type="match status" value="1"/>
</dbReference>
<feature type="non-terminal residue" evidence="8">
    <location>
        <position position="603"/>
    </location>
</feature>
<dbReference type="VEuPathDB" id="TrichDB:TVAGG3_0510660"/>
<dbReference type="PANTHER" id="PTHR43399:SF4">
    <property type="entry name" value="CELL WALL-ASSOCIATED PROTEASE"/>
    <property type="match status" value="1"/>
</dbReference>
<dbReference type="VEuPathDB" id="TrichDB:TVAG_079860"/>
<dbReference type="GO" id="GO:0006508">
    <property type="term" value="P:proteolysis"/>
    <property type="evidence" value="ECO:0000318"/>
    <property type="project" value="GO_Central"/>
</dbReference>
<evidence type="ECO:0000313" key="8">
    <source>
        <dbReference type="EMBL" id="EAX83460.1"/>
    </source>
</evidence>
<feature type="active site" description="Charge relay system" evidence="5 6">
    <location>
        <position position="157"/>
    </location>
</feature>
<name>A2GHA6_TRIV3</name>
<comment type="similarity">
    <text evidence="1 6">Belongs to the peptidase S8 family.</text>
</comment>
<dbReference type="OrthoDB" id="10256524at2759"/>
<dbReference type="SUPFAM" id="SSF52743">
    <property type="entry name" value="Subtilisin-like"/>
    <property type="match status" value="1"/>
</dbReference>
<evidence type="ECO:0000256" key="1">
    <source>
        <dbReference type="ARBA" id="ARBA00011073"/>
    </source>
</evidence>
<dbReference type="InterPro" id="IPR034058">
    <property type="entry name" value="TagA/B/C/D_pept_dom"/>
</dbReference>
<feature type="active site" description="Charge relay system" evidence="5 6">
    <location>
        <position position="202"/>
    </location>
</feature>
<dbReference type="InterPro" id="IPR036852">
    <property type="entry name" value="Peptidase_S8/S53_dom_sf"/>
</dbReference>
<dbReference type="Pfam" id="PF00082">
    <property type="entry name" value="Peptidase_S8"/>
    <property type="match status" value="1"/>
</dbReference>
<dbReference type="InterPro" id="IPR000209">
    <property type="entry name" value="Peptidase_S8/S53_dom"/>
</dbReference>
<dbReference type="CDD" id="cd04842">
    <property type="entry name" value="Peptidases_S8_Kp43_protease"/>
    <property type="match status" value="1"/>
</dbReference>
<dbReference type="InterPro" id="IPR051048">
    <property type="entry name" value="Peptidase_S8/S53_subtilisin"/>
</dbReference>
<evidence type="ECO:0000256" key="3">
    <source>
        <dbReference type="ARBA" id="ARBA00022801"/>
    </source>
</evidence>
<dbReference type="AlphaFoldDB" id="A2GHA6"/>
<dbReference type="PROSITE" id="PS51892">
    <property type="entry name" value="SUBTILASE"/>
    <property type="match status" value="1"/>
</dbReference>
<evidence type="ECO:0000313" key="9">
    <source>
        <dbReference type="Proteomes" id="UP000001542"/>
    </source>
</evidence>
<protein>
    <submittedName>
        <fullName evidence="8">Clan SB, family S8, subtilisin-like serine peptidase</fullName>
    </submittedName>
</protein>
<dbReference type="Proteomes" id="UP000001542">
    <property type="component" value="Unassembled WGS sequence"/>
</dbReference>
<dbReference type="SMR" id="A2GHA6"/>
<evidence type="ECO:0000256" key="4">
    <source>
        <dbReference type="ARBA" id="ARBA00022825"/>
    </source>
</evidence>
<reference evidence="8" key="2">
    <citation type="journal article" date="2007" name="Science">
        <title>Draft genome sequence of the sexually transmitted pathogen Trichomonas vaginalis.</title>
        <authorList>
            <person name="Carlton J.M."/>
            <person name="Hirt R.P."/>
            <person name="Silva J.C."/>
            <person name="Delcher A.L."/>
            <person name="Schatz M."/>
            <person name="Zhao Q."/>
            <person name="Wortman J.R."/>
            <person name="Bidwell S.L."/>
            <person name="Alsmark U.C.M."/>
            <person name="Besteiro S."/>
            <person name="Sicheritz-Ponten T."/>
            <person name="Noel C.J."/>
            <person name="Dacks J.B."/>
            <person name="Foster P.G."/>
            <person name="Simillion C."/>
            <person name="Van de Peer Y."/>
            <person name="Miranda-Saavedra D."/>
            <person name="Barton G.J."/>
            <person name="Westrop G.D."/>
            <person name="Mueller S."/>
            <person name="Dessi D."/>
            <person name="Fiori P.L."/>
            <person name="Ren Q."/>
            <person name="Paulsen I."/>
            <person name="Zhang H."/>
            <person name="Bastida-Corcuera F.D."/>
            <person name="Simoes-Barbosa A."/>
            <person name="Brown M.T."/>
            <person name="Hayes R.D."/>
            <person name="Mukherjee M."/>
            <person name="Okumura C.Y."/>
            <person name="Schneider R."/>
            <person name="Smith A.J."/>
            <person name="Vanacova S."/>
            <person name="Villalvazo M."/>
            <person name="Haas B.J."/>
            <person name="Pertea M."/>
            <person name="Feldblyum T.V."/>
            <person name="Utterback T.R."/>
            <person name="Shu C.L."/>
            <person name="Osoegawa K."/>
            <person name="de Jong P.J."/>
            <person name="Hrdy I."/>
            <person name="Horvathova L."/>
            <person name="Zubacova Z."/>
            <person name="Dolezal P."/>
            <person name="Malik S.B."/>
            <person name="Logsdon J.M. Jr."/>
            <person name="Henze K."/>
            <person name="Gupta A."/>
            <person name="Wang C.C."/>
            <person name="Dunne R.L."/>
            <person name="Upcroft J.A."/>
            <person name="Upcroft P."/>
            <person name="White O."/>
            <person name="Salzberg S.L."/>
            <person name="Tang P."/>
            <person name="Chiu C.-H."/>
            <person name="Lee Y.-S."/>
            <person name="Embley T.M."/>
            <person name="Coombs G.H."/>
            <person name="Mottram J.C."/>
            <person name="Tachezy J."/>
            <person name="Fraser-Liggett C.M."/>
            <person name="Johnson P.J."/>
        </authorList>
    </citation>
    <scope>NUCLEOTIDE SEQUENCE [LARGE SCALE GENOMIC DNA]</scope>
    <source>
        <strain evidence="8">G3</strain>
    </source>
</reference>
<evidence type="ECO:0000259" key="7">
    <source>
        <dbReference type="Pfam" id="PF00082"/>
    </source>
</evidence>
<dbReference type="InterPro" id="IPR015500">
    <property type="entry name" value="Peptidase_S8_subtilisin-rel"/>
</dbReference>
<evidence type="ECO:0000256" key="2">
    <source>
        <dbReference type="ARBA" id="ARBA00022670"/>
    </source>
</evidence>
<sequence length="603" mass="66480">MIPEDKAEIFRQQYKIDFSTRYMIEQGLYKMKLTKTQASFLMGAKLAALYPLKSISPIDMISNTDYILKTTPDFKKDGYNIINLSNQFYIYKQSKNPQILNTTHIISSEILSKPHFHNKYTSDLLLSGVSQTSTSVPNKALNMMGLDGSGQVITITDSGVDIYHPFFYDPNISVPINTSILRHRKIVRFDSLHNLTDFKRGHGTHMAATIAGSSNSPDCSIDSFSGLAPGSKLYVVGLSDKDGNISFDGYDMNKVYQNAKKLHSYIGANSWGMTDYQSLVTEAYDLMAYNNPDFLTIFSVGNSNCYNCLSSPSDAKNILSVGATTMPSTAQIEQYLKRVYTFVSRSLDITLKFYQWSADPWKLLLESPPVKIVNSPLFMQDNPNLQKIKSNESKIIILKEPITCESFTRNATAYLIPVDQKLFCKNIPVPVFGYSMNEENDILSMKRVSLRINVIPSKKNIKPLSSNSNGPTVTGIFKPELLAPGEGVISAAAGDPFDKTIRKCNASSLIKKSGTSPAAASIAGAAAIIRQYFSDGWYPFRGKELIEGFDPTASLVKAVLIASATPIGTSLGGPTLEGGFGIPNIKEILGIDVENLDQTKKKE</sequence>
<keyword evidence="4 6" id="KW-0720">Serine protease</keyword>
<reference evidence="8" key="1">
    <citation type="submission" date="2006-10" db="EMBL/GenBank/DDBJ databases">
        <authorList>
            <person name="Amadeo P."/>
            <person name="Zhao Q."/>
            <person name="Wortman J."/>
            <person name="Fraser-Liggett C."/>
            <person name="Carlton J."/>
        </authorList>
    </citation>
    <scope>NUCLEOTIDE SEQUENCE</scope>
    <source>
        <strain evidence="8">G3</strain>
    </source>
</reference>
<keyword evidence="3 6" id="KW-0378">Hydrolase</keyword>
<dbReference type="Gene3D" id="3.40.50.200">
    <property type="entry name" value="Peptidase S8/S53 domain"/>
    <property type="match status" value="2"/>
</dbReference>
<proteinExistence type="inferred from homology"/>
<dbReference type="PRINTS" id="PR00723">
    <property type="entry name" value="SUBTILISIN"/>
</dbReference>
<dbReference type="InParanoid" id="A2GHA6"/>
<accession>A2GHA6</accession>
<dbReference type="GO" id="GO:0004252">
    <property type="term" value="F:serine-type endopeptidase activity"/>
    <property type="evidence" value="ECO:0000318"/>
    <property type="project" value="GO_Central"/>
</dbReference>
<evidence type="ECO:0000256" key="6">
    <source>
        <dbReference type="PROSITE-ProRule" id="PRU01240"/>
    </source>
</evidence>
<evidence type="ECO:0000256" key="5">
    <source>
        <dbReference type="PIRSR" id="PIRSR615500-1"/>
    </source>
</evidence>
<feature type="domain" description="Peptidase S8/S53" evidence="7">
    <location>
        <begin position="148"/>
        <end position="581"/>
    </location>
</feature>
<keyword evidence="9" id="KW-1185">Reference proteome</keyword>
<organism evidence="8 9">
    <name type="scientific">Trichomonas vaginalis (strain ATCC PRA-98 / G3)</name>
    <dbReference type="NCBI Taxonomy" id="412133"/>
    <lineage>
        <taxon>Eukaryota</taxon>
        <taxon>Metamonada</taxon>
        <taxon>Parabasalia</taxon>
        <taxon>Trichomonadida</taxon>
        <taxon>Trichomonadidae</taxon>
        <taxon>Trichomonas</taxon>
    </lineage>
</organism>